<dbReference type="PANTHER" id="PTHR37306">
    <property type="entry name" value="COLICIN V PRODUCTION PROTEIN"/>
    <property type="match status" value="1"/>
</dbReference>
<dbReference type="EMBL" id="JQCN01000067">
    <property type="protein sequence ID" value="KRN96249.1"/>
    <property type="molecule type" value="Genomic_DNA"/>
</dbReference>
<evidence type="ECO:0000313" key="6">
    <source>
        <dbReference type="EMBL" id="KRN96249.1"/>
    </source>
</evidence>
<organism evidence="6 7">
    <name type="scientific">Ligilactobacillus pobuzihii</name>
    <dbReference type="NCBI Taxonomy" id="449659"/>
    <lineage>
        <taxon>Bacteria</taxon>
        <taxon>Bacillati</taxon>
        <taxon>Bacillota</taxon>
        <taxon>Bacilli</taxon>
        <taxon>Lactobacillales</taxon>
        <taxon>Lactobacillaceae</taxon>
        <taxon>Ligilactobacillus</taxon>
    </lineage>
</organism>
<evidence type="ECO:0008006" key="8">
    <source>
        <dbReference type="Google" id="ProtNLM"/>
    </source>
</evidence>
<name>A0A0R2L346_9LACO</name>
<dbReference type="Proteomes" id="UP000051886">
    <property type="component" value="Unassembled WGS sequence"/>
</dbReference>
<accession>A0A0R2L346</accession>
<keyword evidence="3 5" id="KW-1133">Transmembrane helix</keyword>
<keyword evidence="4 5" id="KW-0472">Membrane</keyword>
<evidence type="ECO:0000256" key="5">
    <source>
        <dbReference type="SAM" id="Phobius"/>
    </source>
</evidence>
<evidence type="ECO:0000256" key="3">
    <source>
        <dbReference type="ARBA" id="ARBA00022989"/>
    </source>
</evidence>
<dbReference type="Pfam" id="PF02674">
    <property type="entry name" value="Colicin_V"/>
    <property type="match status" value="1"/>
</dbReference>
<protein>
    <recommendedName>
        <fullName evidence="8">Membrane ancor connecting MutS2 with cell-division Z-ring</fullName>
    </recommendedName>
</protein>
<reference evidence="6 7" key="1">
    <citation type="journal article" date="2015" name="Genome Announc.">
        <title>Expanding the biotechnology potential of lactobacilli through comparative genomics of 213 strains and associated genera.</title>
        <authorList>
            <person name="Sun Z."/>
            <person name="Harris H.M."/>
            <person name="McCann A."/>
            <person name="Guo C."/>
            <person name="Argimon S."/>
            <person name="Zhang W."/>
            <person name="Yang X."/>
            <person name="Jeffery I.B."/>
            <person name="Cooney J.C."/>
            <person name="Kagawa T.F."/>
            <person name="Liu W."/>
            <person name="Song Y."/>
            <person name="Salvetti E."/>
            <person name="Wrobel A."/>
            <person name="Rasinkangas P."/>
            <person name="Parkhill J."/>
            <person name="Rea M.C."/>
            <person name="O'Sullivan O."/>
            <person name="Ritari J."/>
            <person name="Douillard F.P."/>
            <person name="Paul Ross R."/>
            <person name="Yang R."/>
            <person name="Briner A.E."/>
            <person name="Felis G.E."/>
            <person name="de Vos W.M."/>
            <person name="Barrangou R."/>
            <person name="Klaenhammer T.R."/>
            <person name="Caufield P.W."/>
            <person name="Cui Y."/>
            <person name="Zhang H."/>
            <person name="O'Toole P.W."/>
        </authorList>
    </citation>
    <scope>NUCLEOTIDE SEQUENCE [LARGE SCALE GENOMIC DNA]</scope>
    <source>
        <strain evidence="6 7">NBRC 103219</strain>
    </source>
</reference>
<comment type="caution">
    <text evidence="6">The sequence shown here is derived from an EMBL/GenBank/DDBJ whole genome shotgun (WGS) entry which is preliminary data.</text>
</comment>
<keyword evidence="2 5" id="KW-0812">Transmembrane</keyword>
<feature type="transmembrane region" description="Helical" evidence="5">
    <location>
        <begin position="112"/>
        <end position="132"/>
    </location>
</feature>
<dbReference type="InterPro" id="IPR003825">
    <property type="entry name" value="Colicin-V_CvpA"/>
</dbReference>
<proteinExistence type="predicted"/>
<evidence type="ECO:0000256" key="2">
    <source>
        <dbReference type="ARBA" id="ARBA00022692"/>
    </source>
</evidence>
<feature type="transmembrane region" description="Helical" evidence="5">
    <location>
        <begin position="28"/>
        <end position="51"/>
    </location>
</feature>
<dbReference type="STRING" id="449659.IV66_GL000743"/>
<dbReference type="PATRIC" id="fig|449659.4.peg.749"/>
<evidence type="ECO:0000256" key="1">
    <source>
        <dbReference type="ARBA" id="ARBA00004141"/>
    </source>
</evidence>
<comment type="subcellular location">
    <subcellularLocation>
        <location evidence="1">Membrane</location>
        <topology evidence="1">Multi-pass membrane protein</topology>
    </subcellularLocation>
</comment>
<dbReference type="GO" id="GO:0016020">
    <property type="term" value="C:membrane"/>
    <property type="evidence" value="ECO:0007669"/>
    <property type="project" value="UniProtKB-SubCell"/>
</dbReference>
<dbReference type="RefSeq" id="WP_017867300.1">
    <property type="nucleotide sequence ID" value="NZ_BJYB01000014.1"/>
</dbReference>
<dbReference type="AlphaFoldDB" id="A0A0R2L346"/>
<evidence type="ECO:0000313" key="7">
    <source>
        <dbReference type="Proteomes" id="UP000051886"/>
    </source>
</evidence>
<gene>
    <name evidence="6" type="ORF">IV66_GL000743</name>
</gene>
<dbReference type="PANTHER" id="PTHR37306:SF1">
    <property type="entry name" value="COLICIN V PRODUCTION PROTEIN"/>
    <property type="match status" value="1"/>
</dbReference>
<feature type="transmembrane region" description="Helical" evidence="5">
    <location>
        <begin position="71"/>
        <end position="92"/>
    </location>
</feature>
<dbReference type="OrthoDB" id="2143375at2"/>
<dbReference type="GO" id="GO:0009403">
    <property type="term" value="P:toxin biosynthetic process"/>
    <property type="evidence" value="ECO:0007669"/>
    <property type="project" value="InterPro"/>
</dbReference>
<evidence type="ECO:0000256" key="4">
    <source>
        <dbReference type="ARBA" id="ARBA00023136"/>
    </source>
</evidence>
<sequence length="171" mass="19137">MLVSLIILLILVLGFRYGYKRGLIQTLISVVGYVVVFLLSLYLSGPFGDFLTKYMPALDQSASNAGTVTMIFYRVLAFWIIAIFGGIILRVVTQTFTSITKLPVISQVNRLAGGLAWLIIFYIIVFFALLLLTTSPTSQVQDSLTSSPVAEFIIKETPVFSKDIWENWLNR</sequence>
<keyword evidence="7" id="KW-1185">Reference proteome</keyword>